<accession>U9TZL0</accession>
<sequence length="129" mass="15027">MVLVISTAFMADTVDVRDGFIPSPNECIENIIIIKINQLLVPNQNSSESSLKNRWISLRFIRVKKLDELQYLPNNCESMIKLYKKFSGDQCRSLCQIAAQIEMKYFDPLGNFNNYYLTELRSPNWRKAN</sequence>
<organism evidence="1">
    <name type="scientific">Rhizophagus irregularis (strain DAOM 181602 / DAOM 197198 / MUCL 43194)</name>
    <name type="common">Arbuscular mycorrhizal fungus</name>
    <name type="synonym">Glomus intraradices</name>
    <dbReference type="NCBI Taxonomy" id="747089"/>
    <lineage>
        <taxon>Eukaryota</taxon>
        <taxon>Fungi</taxon>
        <taxon>Fungi incertae sedis</taxon>
        <taxon>Mucoromycota</taxon>
        <taxon>Glomeromycotina</taxon>
        <taxon>Glomeromycetes</taxon>
        <taxon>Glomerales</taxon>
        <taxon>Glomeraceae</taxon>
        <taxon>Rhizophagus</taxon>
    </lineage>
</organism>
<reference evidence="1" key="1">
    <citation type="submission" date="2013-07" db="EMBL/GenBank/DDBJ databases">
        <title>The genome of an arbuscular mycorrhizal fungus provides insights into the evolution of the oldest plant symbiosis.</title>
        <authorList>
            <consortium name="DOE Joint Genome Institute"/>
            <person name="Tisserant E."/>
            <person name="Malbreil M."/>
            <person name="Kuo A."/>
            <person name="Kohler A."/>
            <person name="Symeonidi A."/>
            <person name="Balestrini R."/>
            <person name="Charron P."/>
            <person name="Duensing N."/>
            <person name="Frei-dit-Frey N."/>
            <person name="Gianinazzi-Pearson V."/>
            <person name="Gilbert B."/>
            <person name="Handa Y."/>
            <person name="Hijri M."/>
            <person name="Kaul R."/>
            <person name="Kawaguchi M."/>
            <person name="Krajinski F."/>
            <person name="Lammers P."/>
            <person name="Lapierre D."/>
            <person name="Masclaux F.G."/>
            <person name="Murat C."/>
            <person name="Morin E."/>
            <person name="Ndikumana S."/>
            <person name="Pagni M."/>
            <person name="Petitpierre D."/>
            <person name="Requena N."/>
            <person name="Rosikiewicz P."/>
            <person name="Riley R."/>
            <person name="Saito K."/>
            <person name="San Clemente H."/>
            <person name="Shapiro H."/>
            <person name="van Tuinen D."/>
            <person name="Becard G."/>
            <person name="Bonfante P."/>
            <person name="Paszkowski U."/>
            <person name="Shachar-Hill Y."/>
            <person name="Young J.P."/>
            <person name="Sanders I.R."/>
            <person name="Henrissat B."/>
            <person name="Rensing S.A."/>
            <person name="Grigoriev I.V."/>
            <person name="Corradi N."/>
            <person name="Roux C."/>
            <person name="Martin F."/>
        </authorList>
    </citation>
    <scope>NUCLEOTIDE SEQUENCE</scope>
    <source>
        <strain evidence="1">DAOM 197198</strain>
    </source>
</reference>
<evidence type="ECO:0000313" key="1">
    <source>
        <dbReference type="EMBL" id="ESA13520.1"/>
    </source>
</evidence>
<dbReference type="HOGENOM" id="CLU_1949947_0_0_1"/>
<protein>
    <submittedName>
        <fullName evidence="1">Uncharacterized protein</fullName>
    </submittedName>
</protein>
<gene>
    <name evidence="1" type="ORF">GLOINDRAFT_322991</name>
</gene>
<dbReference type="EMBL" id="KI283822">
    <property type="protein sequence ID" value="ESA13520.1"/>
    <property type="molecule type" value="Genomic_DNA"/>
</dbReference>
<dbReference type="AlphaFoldDB" id="U9TZL0"/>
<name>U9TZL0_RHIID</name>
<proteinExistence type="predicted"/>